<name>A0A1M6NQA6_9FLAO</name>
<dbReference type="STRING" id="797419.SAMN05216556_13510"/>
<accession>A0A1M6NQA6</accession>
<dbReference type="OrthoDB" id="1489643at2"/>
<keyword evidence="2" id="KW-1185">Reference proteome</keyword>
<sequence length="394" mass="46180">MKAFYYLLFIAFLGISCNSVKRTKKLVAKGDYDKAISLAVKKLQKDKNAEEYDPHIGVLEEAFFKAQEADTRQVKFLKKDKTLLNAKEIYFIYLDLNARQNLIRPLLPLYSKEMGRNANFAFSDYSNDIIRAKSEYAKSLYQEADLYIQRNTKLDYRSAYNILCELDEMEPNYRDVNRLKDETHFQGTDFVLVQLNNHTDQFIPLRLERDLLDFNTYNLDEFWTEYHSRQDNGINYDYSVDLNFQTIQISPERISEKQFTRKATVKDGFDYRRDRGGNIVKDSLGNPIKIERFKDVSAVITMTDQQKQVFVGGTVVYTDLVNRRQLNSFPISTEFVFNNVFATFRGDDRALTADDRIIVNNRFVPFPNNEQMVFDAGTDIKERFKKILKDNSIQ</sequence>
<dbReference type="AlphaFoldDB" id="A0A1M6NQA6"/>
<gene>
    <name evidence="1" type="ORF">SAMN04487908_13710</name>
</gene>
<dbReference type="Proteomes" id="UP000184172">
    <property type="component" value="Unassembled WGS sequence"/>
</dbReference>
<evidence type="ECO:0000313" key="1">
    <source>
        <dbReference type="EMBL" id="SHJ97885.1"/>
    </source>
</evidence>
<protein>
    <submittedName>
        <fullName evidence="1">Uncharacterized protein</fullName>
    </submittedName>
</protein>
<dbReference type="EMBL" id="FQYV01000037">
    <property type="protein sequence ID" value="SHJ97885.1"/>
    <property type="molecule type" value="Genomic_DNA"/>
</dbReference>
<evidence type="ECO:0000313" key="2">
    <source>
        <dbReference type="Proteomes" id="UP000184172"/>
    </source>
</evidence>
<dbReference type="RefSeq" id="WP_073221804.1">
    <property type="nucleotide sequence ID" value="NZ_FNNS01000035.1"/>
</dbReference>
<organism evidence="1 2">
    <name type="scientific">Aequorivita viscosa</name>
    <dbReference type="NCBI Taxonomy" id="797419"/>
    <lineage>
        <taxon>Bacteria</taxon>
        <taxon>Pseudomonadati</taxon>
        <taxon>Bacteroidota</taxon>
        <taxon>Flavobacteriia</taxon>
        <taxon>Flavobacteriales</taxon>
        <taxon>Flavobacteriaceae</taxon>
        <taxon>Aequorivita</taxon>
    </lineage>
</organism>
<proteinExistence type="predicted"/>
<reference evidence="2" key="1">
    <citation type="submission" date="2016-11" db="EMBL/GenBank/DDBJ databases">
        <authorList>
            <person name="Varghese N."/>
            <person name="Submissions S."/>
        </authorList>
    </citation>
    <scope>NUCLEOTIDE SEQUENCE [LARGE SCALE GENOMIC DNA]</scope>
    <source>
        <strain evidence="2">DSM 26349</strain>
    </source>
</reference>
<dbReference type="PROSITE" id="PS51257">
    <property type="entry name" value="PROKAR_LIPOPROTEIN"/>
    <property type="match status" value="1"/>
</dbReference>